<evidence type="ECO:0008006" key="4">
    <source>
        <dbReference type="Google" id="ProtNLM"/>
    </source>
</evidence>
<protein>
    <recommendedName>
        <fullName evidence="4">Secreted protein</fullName>
    </recommendedName>
</protein>
<dbReference type="Proteomes" id="UP000813385">
    <property type="component" value="Unassembled WGS sequence"/>
</dbReference>
<feature type="signal peptide" evidence="1">
    <location>
        <begin position="1"/>
        <end position="20"/>
    </location>
</feature>
<dbReference type="AlphaFoldDB" id="A0A8K0T9S2"/>
<gene>
    <name evidence="2" type="ORF">B0T11DRAFT_283272</name>
</gene>
<keyword evidence="3" id="KW-1185">Reference proteome</keyword>
<evidence type="ECO:0000313" key="2">
    <source>
        <dbReference type="EMBL" id="KAH7357880.1"/>
    </source>
</evidence>
<accession>A0A8K0T9S2</accession>
<evidence type="ECO:0000256" key="1">
    <source>
        <dbReference type="SAM" id="SignalP"/>
    </source>
</evidence>
<evidence type="ECO:0000313" key="3">
    <source>
        <dbReference type="Proteomes" id="UP000813385"/>
    </source>
</evidence>
<organism evidence="2 3">
    <name type="scientific">Plectosphaerella cucumerina</name>
    <dbReference type="NCBI Taxonomy" id="40658"/>
    <lineage>
        <taxon>Eukaryota</taxon>
        <taxon>Fungi</taxon>
        <taxon>Dikarya</taxon>
        <taxon>Ascomycota</taxon>
        <taxon>Pezizomycotina</taxon>
        <taxon>Sordariomycetes</taxon>
        <taxon>Hypocreomycetidae</taxon>
        <taxon>Glomerellales</taxon>
        <taxon>Plectosphaerellaceae</taxon>
        <taxon>Plectosphaerella</taxon>
    </lineage>
</organism>
<proteinExistence type="predicted"/>
<comment type="caution">
    <text evidence="2">The sequence shown here is derived from an EMBL/GenBank/DDBJ whole genome shotgun (WGS) entry which is preliminary data.</text>
</comment>
<keyword evidence="1" id="KW-0732">Signal</keyword>
<feature type="chain" id="PRO_5035457502" description="Secreted protein" evidence="1">
    <location>
        <begin position="21"/>
        <end position="97"/>
    </location>
</feature>
<name>A0A8K0T9S2_9PEZI</name>
<sequence>MMATLHVIVVALHREAHATAATLHSANTMRSIQERACQRLAAVAPWCRRAAGSVGVQGRGAENWGLGRQVLVMLKKDTDWPGELLTLILGAGRMSWR</sequence>
<dbReference type="EMBL" id="JAGPXD010000004">
    <property type="protein sequence ID" value="KAH7357880.1"/>
    <property type="molecule type" value="Genomic_DNA"/>
</dbReference>
<reference evidence="2" key="1">
    <citation type="journal article" date="2021" name="Nat. Commun.">
        <title>Genetic determinants of endophytism in the Arabidopsis root mycobiome.</title>
        <authorList>
            <person name="Mesny F."/>
            <person name="Miyauchi S."/>
            <person name="Thiergart T."/>
            <person name="Pickel B."/>
            <person name="Atanasova L."/>
            <person name="Karlsson M."/>
            <person name="Huettel B."/>
            <person name="Barry K.W."/>
            <person name="Haridas S."/>
            <person name="Chen C."/>
            <person name="Bauer D."/>
            <person name="Andreopoulos W."/>
            <person name="Pangilinan J."/>
            <person name="LaButti K."/>
            <person name="Riley R."/>
            <person name="Lipzen A."/>
            <person name="Clum A."/>
            <person name="Drula E."/>
            <person name="Henrissat B."/>
            <person name="Kohler A."/>
            <person name="Grigoriev I.V."/>
            <person name="Martin F.M."/>
            <person name="Hacquard S."/>
        </authorList>
    </citation>
    <scope>NUCLEOTIDE SEQUENCE</scope>
    <source>
        <strain evidence="2">MPI-CAGE-AT-0016</strain>
    </source>
</reference>